<feature type="transmembrane region" description="Helical" evidence="1">
    <location>
        <begin position="37"/>
        <end position="59"/>
    </location>
</feature>
<evidence type="ECO:0000256" key="1">
    <source>
        <dbReference type="SAM" id="Phobius"/>
    </source>
</evidence>
<reference evidence="2" key="1">
    <citation type="submission" date="2023-10" db="EMBL/GenBank/DDBJ databases">
        <title>Genome assembly of Pristionchus species.</title>
        <authorList>
            <person name="Yoshida K."/>
            <person name="Sommer R.J."/>
        </authorList>
    </citation>
    <scope>NUCLEOTIDE SEQUENCE</scope>
    <source>
        <strain evidence="2">RS0144</strain>
    </source>
</reference>
<evidence type="ECO:0000313" key="2">
    <source>
        <dbReference type="EMBL" id="GMS83674.1"/>
    </source>
</evidence>
<dbReference type="Proteomes" id="UP001432027">
    <property type="component" value="Unassembled WGS sequence"/>
</dbReference>
<keyword evidence="1" id="KW-1133">Transmembrane helix</keyword>
<sequence>GGGGGSQLDGLAGAIEASSAHIVDAVERGRLVLRLELAVIDIVANSVVALLAVTVHAVLRVHTGLALIGCGVAFSILADSAHLVAVVVGARLGIVSLLLSLSLPLIRTIRIALIRGTKTRERGTTLLALVMGAVSSVAIVARVSASSIVAHLVGARRGGLNVDVATGRTRCAIMAVSVDAIDAFAVDAAARGRGRLLLGESAPRDHQQWQSEECLHGNRS</sequence>
<feature type="non-terminal residue" evidence="2">
    <location>
        <position position="220"/>
    </location>
</feature>
<organism evidence="2 3">
    <name type="scientific">Pristionchus entomophagus</name>
    <dbReference type="NCBI Taxonomy" id="358040"/>
    <lineage>
        <taxon>Eukaryota</taxon>
        <taxon>Metazoa</taxon>
        <taxon>Ecdysozoa</taxon>
        <taxon>Nematoda</taxon>
        <taxon>Chromadorea</taxon>
        <taxon>Rhabditida</taxon>
        <taxon>Rhabditina</taxon>
        <taxon>Diplogasteromorpha</taxon>
        <taxon>Diplogasteroidea</taxon>
        <taxon>Neodiplogasteridae</taxon>
        <taxon>Pristionchus</taxon>
    </lineage>
</organism>
<keyword evidence="3" id="KW-1185">Reference proteome</keyword>
<dbReference type="EMBL" id="BTSX01000002">
    <property type="protein sequence ID" value="GMS83674.1"/>
    <property type="molecule type" value="Genomic_DNA"/>
</dbReference>
<comment type="caution">
    <text evidence="2">The sequence shown here is derived from an EMBL/GenBank/DDBJ whole genome shotgun (WGS) entry which is preliminary data.</text>
</comment>
<proteinExistence type="predicted"/>
<dbReference type="AlphaFoldDB" id="A0AAV5SL98"/>
<feature type="non-terminal residue" evidence="2">
    <location>
        <position position="1"/>
    </location>
</feature>
<feature type="transmembrane region" description="Helical" evidence="1">
    <location>
        <begin position="94"/>
        <end position="113"/>
    </location>
</feature>
<gene>
    <name evidence="2" type="ORF">PENTCL1PPCAC_5849</name>
</gene>
<feature type="transmembrane region" description="Helical" evidence="1">
    <location>
        <begin position="66"/>
        <end position="88"/>
    </location>
</feature>
<protein>
    <submittedName>
        <fullName evidence="2">Uncharacterized protein</fullName>
    </submittedName>
</protein>
<feature type="transmembrane region" description="Helical" evidence="1">
    <location>
        <begin position="125"/>
        <end position="145"/>
    </location>
</feature>
<keyword evidence="1" id="KW-0812">Transmembrane</keyword>
<accession>A0AAV5SL98</accession>
<evidence type="ECO:0000313" key="3">
    <source>
        <dbReference type="Proteomes" id="UP001432027"/>
    </source>
</evidence>
<keyword evidence="1" id="KW-0472">Membrane</keyword>
<name>A0AAV5SL98_9BILA</name>